<protein>
    <recommendedName>
        <fullName evidence="9">Lignostilbene dioxygenase</fullName>
    </recommendedName>
</protein>
<evidence type="ECO:0000256" key="3">
    <source>
        <dbReference type="ARBA" id="ARBA00023002"/>
    </source>
</evidence>
<comment type="cofactor">
    <cofactor evidence="5">
        <name>Fe(2+)</name>
        <dbReference type="ChEBI" id="CHEBI:29033"/>
    </cofactor>
    <text evidence="5">Binds 1 Fe(2+) ion per subunit.</text>
</comment>
<accession>A0AA35VJL2</accession>
<dbReference type="Proteomes" id="UP001160390">
    <property type="component" value="Unassembled WGS sequence"/>
</dbReference>
<dbReference type="GO" id="GO:0046872">
    <property type="term" value="F:metal ion binding"/>
    <property type="evidence" value="ECO:0007669"/>
    <property type="project" value="UniProtKB-KW"/>
</dbReference>
<sequence>LAMSGHFRGSEAPQAFPKQPQFSGFMKPCRFEGEIQHLEVEGDLPKELDGTFYRVMPDPQFPPFIENDPWFNGDGNISAFRFSKGSVHLQQKYVRTEKFTREREAKRALAGAYRNKYTDAVEFKIRTTANTNIVYFDKMLLAIKEDAAPWAMDPATLDTIGLWDFNGQLPSLTFTAHPKLDPVTKELVCFGYEAKGDGTPDICYYNISPSGKFTQVVWLVSPVVGMIHDFAVTENWVGSGHRLRRLISTNRRLQVLFPMIPQLCDIDRLKQGGEHWQWDPEVPFYLGVLPRRGAKGDDIKWFKAPNAFPGHTTNAYETPEGNIVFDLPLTDKNVFFWWPDANGNAPEPHDIQAKYVRFTLDPKSSDLELPPHEIIAECDMEFPRIDDRMSMKRHRHSFFDMMDPTRGTEFAAIMPVLGGGHPLYNSLGHLDHHTGQLEVYFPGKTHMVQEPVFVPRSDAAPEGDGFLIVLVSNYATMSSELHIVDTRNFSTARAIVHLNIRLRAGLHGNWVDSRDLED</sequence>
<dbReference type="PANTHER" id="PTHR10543">
    <property type="entry name" value="BETA-CAROTENE DIOXYGENASE"/>
    <property type="match status" value="1"/>
</dbReference>
<keyword evidence="2 5" id="KW-0479">Metal-binding</keyword>
<keyword evidence="3" id="KW-0560">Oxidoreductase</keyword>
<evidence type="ECO:0000313" key="7">
    <source>
        <dbReference type="EMBL" id="CAI6098367.1"/>
    </source>
</evidence>
<evidence type="ECO:0000313" key="8">
    <source>
        <dbReference type="Proteomes" id="UP001160390"/>
    </source>
</evidence>
<dbReference type="AlphaFoldDB" id="A0AA35VJL2"/>
<feature type="binding site" evidence="5">
    <location>
        <position position="507"/>
    </location>
    <ligand>
        <name>Fe cation</name>
        <dbReference type="ChEBI" id="CHEBI:24875"/>
        <note>catalytic</note>
    </ligand>
</feature>
<evidence type="ECO:0000256" key="2">
    <source>
        <dbReference type="ARBA" id="ARBA00022723"/>
    </source>
</evidence>
<feature type="binding site" evidence="5">
    <location>
        <position position="311"/>
    </location>
    <ligand>
        <name>Fe cation</name>
        <dbReference type="ChEBI" id="CHEBI:24875"/>
        <note>catalytic</note>
    </ligand>
</feature>
<comment type="similarity">
    <text evidence="1">Belongs to the carotenoid oxygenase family.</text>
</comment>
<evidence type="ECO:0008006" key="9">
    <source>
        <dbReference type="Google" id="ProtNLM"/>
    </source>
</evidence>
<proteinExistence type="inferred from homology"/>
<name>A0AA35VJL2_9HYPO</name>
<feature type="non-terminal residue" evidence="7">
    <location>
        <position position="1"/>
    </location>
</feature>
<feature type="binding site" evidence="5">
    <location>
        <position position="228"/>
    </location>
    <ligand>
        <name>Fe cation</name>
        <dbReference type="ChEBI" id="CHEBI:24875"/>
        <note>catalytic</note>
    </ligand>
</feature>
<evidence type="ECO:0000256" key="1">
    <source>
        <dbReference type="ARBA" id="ARBA00006787"/>
    </source>
</evidence>
<feature type="binding site" evidence="5">
    <location>
        <position position="177"/>
    </location>
    <ligand>
        <name>Fe cation</name>
        <dbReference type="ChEBI" id="CHEBI:24875"/>
        <note>catalytic</note>
    </ligand>
</feature>
<feature type="region of interest" description="Disordered" evidence="6">
    <location>
        <begin position="1"/>
        <end position="20"/>
    </location>
</feature>
<dbReference type="GO" id="GO:0016121">
    <property type="term" value="P:carotene catabolic process"/>
    <property type="evidence" value="ECO:0007669"/>
    <property type="project" value="TreeGrafter"/>
</dbReference>
<dbReference type="EMBL" id="CABFNP030001299">
    <property type="protein sequence ID" value="CAI6098367.1"/>
    <property type="molecule type" value="Genomic_DNA"/>
</dbReference>
<keyword evidence="8" id="KW-1185">Reference proteome</keyword>
<dbReference type="Pfam" id="PF03055">
    <property type="entry name" value="RPE65"/>
    <property type="match status" value="1"/>
</dbReference>
<dbReference type="PANTHER" id="PTHR10543:SF89">
    <property type="entry name" value="CAROTENOID 9,10(9',10')-CLEAVAGE DIOXYGENASE 1"/>
    <property type="match status" value="1"/>
</dbReference>
<reference evidence="7" key="1">
    <citation type="submission" date="2023-01" db="EMBL/GenBank/DDBJ databases">
        <authorList>
            <person name="Piombo E."/>
        </authorList>
    </citation>
    <scope>NUCLEOTIDE SEQUENCE</scope>
</reference>
<dbReference type="InterPro" id="IPR004294">
    <property type="entry name" value="Carotenoid_Oase"/>
</dbReference>
<keyword evidence="4 5" id="KW-0408">Iron</keyword>
<dbReference type="GO" id="GO:0010436">
    <property type="term" value="F:carotenoid dioxygenase activity"/>
    <property type="evidence" value="ECO:0007669"/>
    <property type="project" value="TreeGrafter"/>
</dbReference>
<organism evidence="7 8">
    <name type="scientific">Clonostachys chloroleuca</name>
    <dbReference type="NCBI Taxonomy" id="1926264"/>
    <lineage>
        <taxon>Eukaryota</taxon>
        <taxon>Fungi</taxon>
        <taxon>Dikarya</taxon>
        <taxon>Ascomycota</taxon>
        <taxon>Pezizomycotina</taxon>
        <taxon>Sordariomycetes</taxon>
        <taxon>Hypocreomycetidae</taxon>
        <taxon>Hypocreales</taxon>
        <taxon>Bionectriaceae</taxon>
        <taxon>Clonostachys</taxon>
    </lineage>
</organism>
<evidence type="ECO:0000256" key="5">
    <source>
        <dbReference type="PIRSR" id="PIRSR604294-1"/>
    </source>
</evidence>
<gene>
    <name evidence="7" type="ORF">CCHLO57077_00002383</name>
</gene>
<evidence type="ECO:0000256" key="6">
    <source>
        <dbReference type="SAM" id="MobiDB-lite"/>
    </source>
</evidence>
<evidence type="ECO:0000256" key="4">
    <source>
        <dbReference type="ARBA" id="ARBA00023004"/>
    </source>
</evidence>
<comment type="caution">
    <text evidence="7">The sequence shown here is derived from an EMBL/GenBank/DDBJ whole genome shotgun (WGS) entry which is preliminary data.</text>
</comment>